<dbReference type="GO" id="GO:0006508">
    <property type="term" value="P:proteolysis"/>
    <property type="evidence" value="ECO:0007669"/>
    <property type="project" value="UniProtKB-KW"/>
</dbReference>
<dbReference type="InterPro" id="IPR011356">
    <property type="entry name" value="Leucine_aapep/pepB"/>
</dbReference>
<dbReference type="HAMAP" id="MF_00181">
    <property type="entry name" value="Cytosol_peptidase_M17"/>
    <property type="match status" value="1"/>
</dbReference>
<dbReference type="Gene3D" id="3.40.630.10">
    <property type="entry name" value="Zn peptidases"/>
    <property type="match status" value="1"/>
</dbReference>
<dbReference type="CDD" id="cd00433">
    <property type="entry name" value="Peptidase_M17"/>
    <property type="match status" value="1"/>
</dbReference>
<comment type="caution">
    <text evidence="10">The sequence shown here is derived from an EMBL/GenBank/DDBJ whole genome shotgun (WGS) entry which is preliminary data.</text>
</comment>
<keyword evidence="11" id="KW-1185">Reference proteome</keyword>
<dbReference type="RefSeq" id="WP_132871824.1">
    <property type="nucleotide sequence ID" value="NZ_SMGG01000003.1"/>
</dbReference>
<accession>A0A4R1KDI6</accession>
<dbReference type="PANTHER" id="PTHR11963">
    <property type="entry name" value="LEUCINE AMINOPEPTIDASE-RELATED"/>
    <property type="match status" value="1"/>
</dbReference>
<gene>
    <name evidence="8" type="primary">pepA</name>
    <name evidence="10" type="ORF">C8D98_0573</name>
</gene>
<evidence type="ECO:0000313" key="11">
    <source>
        <dbReference type="Proteomes" id="UP000294614"/>
    </source>
</evidence>
<evidence type="ECO:0000256" key="6">
    <source>
        <dbReference type="ARBA" id="ARBA00022801"/>
    </source>
</evidence>
<feature type="binding site" evidence="8">
    <location>
        <position position="344"/>
    </location>
    <ligand>
        <name>Mn(2+)</name>
        <dbReference type="ChEBI" id="CHEBI:29035"/>
        <label>2</label>
    </ligand>
</feature>
<dbReference type="EC" id="3.4.11.1" evidence="8"/>
<comment type="similarity">
    <text evidence="3 8">Belongs to the peptidase M17 family.</text>
</comment>
<keyword evidence="7 8" id="KW-0464">Manganese</keyword>
<comment type="function">
    <text evidence="8">Presumably involved in the processing and regular turnover of intracellular proteins. Catalyzes the removal of unsubstituted N-terminal amino acids from various peptides.</text>
</comment>
<organism evidence="10 11">
    <name type="scientific">Seleniivibrio woodruffii</name>
    <dbReference type="NCBI Taxonomy" id="1078050"/>
    <lineage>
        <taxon>Bacteria</taxon>
        <taxon>Pseudomonadati</taxon>
        <taxon>Deferribacterota</taxon>
        <taxon>Deferribacteres</taxon>
        <taxon>Deferribacterales</taxon>
        <taxon>Geovibrionaceae</taxon>
        <taxon>Seleniivibrio</taxon>
    </lineage>
</organism>
<feature type="binding site" evidence="8">
    <location>
        <position position="260"/>
    </location>
    <ligand>
        <name>Mn(2+)</name>
        <dbReference type="ChEBI" id="CHEBI:29035"/>
        <label>2</label>
    </ligand>
</feature>
<feature type="domain" description="Cytosol aminopeptidase" evidence="9">
    <location>
        <begin position="340"/>
        <end position="347"/>
    </location>
</feature>
<proteinExistence type="inferred from homology"/>
<dbReference type="PRINTS" id="PR00481">
    <property type="entry name" value="LAMNOPPTDASE"/>
</dbReference>
<dbReference type="InterPro" id="IPR000819">
    <property type="entry name" value="Peptidase_M17_C"/>
</dbReference>
<feature type="binding site" evidence="8">
    <location>
        <position position="283"/>
    </location>
    <ligand>
        <name>Mn(2+)</name>
        <dbReference type="ChEBI" id="CHEBI:29035"/>
        <label>2</label>
    </ligand>
</feature>
<dbReference type="OrthoDB" id="9809354at2"/>
<comment type="catalytic activity">
    <reaction evidence="2 8">
        <text>Release of an N-terminal amino acid, preferentially leucine, but not glutamic or aspartic acids.</text>
        <dbReference type="EC" id="3.4.11.10"/>
    </reaction>
</comment>
<dbReference type="PROSITE" id="PS00631">
    <property type="entry name" value="CYTOSOL_AP"/>
    <property type="match status" value="1"/>
</dbReference>
<dbReference type="SUPFAM" id="SSF52949">
    <property type="entry name" value="Macro domain-like"/>
    <property type="match status" value="1"/>
</dbReference>
<protein>
    <recommendedName>
        <fullName evidence="8">Probable cytosol aminopeptidase</fullName>
        <ecNumber evidence="8">3.4.11.1</ecNumber>
    </recommendedName>
    <alternativeName>
        <fullName evidence="8">Leucine aminopeptidase</fullName>
        <shortName evidence="8">LAP</shortName>
        <ecNumber evidence="8">3.4.11.10</ecNumber>
    </alternativeName>
    <alternativeName>
        <fullName evidence="8">Leucyl aminopeptidase</fullName>
    </alternativeName>
</protein>
<sequence>MKISCRKKTALNSKKDAILIPVYRNMRPLKSLTGKKIEDSINEMIGSDYFSYDEKEFTSFYVEIGRKLKKIYLVNISKDPQELRYYMELGSAYSKLLKKDRISSFSMIAFEDVYMDKKDPQYTAAFLDGFFFGQYSYDAYKKEKGWQFDEVEVITSYAKLKRSMDDNAAGLNTQFENIYLAKDLVNTPPADLTPAIFADKIREAGTENLKVTVVEDMAELAEKFPMVYAVGKGSSNPPRMVMLEYNGNPQSEKHVALVGKGVTFDSGGNNLKPTGSIEDMKTDMAGAAAVYAVTKTAAETGMKVNIKTYIPMVENIIGTCSYKPGDILTSAMGKTVEILNTDAEGRLILADALYTATKSDPEVIIDVATLTGACIIALGKNCAGLFSNRKFLAKNITDISYDVAEDIWELPLLESYQKRVKSDIADLRNIAKQKGEAGSVIAGLFLQEFVDNWPWIHLDIAGPSFIEEEHPIFGKYATGFGIRLLNRFIKVHYAENA</sequence>
<keyword evidence="5 8" id="KW-0645">Protease</keyword>
<dbReference type="GO" id="GO:0005737">
    <property type="term" value="C:cytoplasm"/>
    <property type="evidence" value="ECO:0007669"/>
    <property type="project" value="UniProtKB-SubCell"/>
</dbReference>
<dbReference type="AlphaFoldDB" id="A0A4R1KDI6"/>
<keyword evidence="6 8" id="KW-0378">Hydrolase</keyword>
<dbReference type="Pfam" id="PF00883">
    <property type="entry name" value="Peptidase_M17"/>
    <property type="match status" value="1"/>
</dbReference>
<evidence type="ECO:0000313" key="10">
    <source>
        <dbReference type="EMBL" id="TCK62063.1"/>
    </source>
</evidence>
<comment type="subcellular location">
    <subcellularLocation>
        <location evidence="8">Cytoplasm</location>
    </subcellularLocation>
</comment>
<dbReference type="GO" id="GO:0070006">
    <property type="term" value="F:metalloaminopeptidase activity"/>
    <property type="evidence" value="ECO:0007669"/>
    <property type="project" value="InterPro"/>
</dbReference>
<evidence type="ECO:0000256" key="8">
    <source>
        <dbReference type="HAMAP-Rule" id="MF_00181"/>
    </source>
</evidence>
<comment type="catalytic activity">
    <reaction evidence="1 8">
        <text>Release of an N-terminal amino acid, Xaa-|-Yaa-, in which Xaa is preferably Leu, but may be other amino acids including Pro although not Arg or Lys, and Yaa may be Pro. Amino acid amides and methyl esters are also readily hydrolyzed, but rates on arylamides are exceedingly low.</text>
        <dbReference type="EC" id="3.4.11.1"/>
    </reaction>
</comment>
<name>A0A4R1KDI6_9BACT</name>
<feature type="active site" evidence="8">
    <location>
        <position position="346"/>
    </location>
</feature>
<keyword evidence="4 8" id="KW-0031">Aminopeptidase</keyword>
<dbReference type="Proteomes" id="UP000294614">
    <property type="component" value="Unassembled WGS sequence"/>
</dbReference>
<evidence type="ECO:0000256" key="1">
    <source>
        <dbReference type="ARBA" id="ARBA00000135"/>
    </source>
</evidence>
<evidence type="ECO:0000256" key="5">
    <source>
        <dbReference type="ARBA" id="ARBA00022670"/>
    </source>
</evidence>
<evidence type="ECO:0000256" key="4">
    <source>
        <dbReference type="ARBA" id="ARBA00022438"/>
    </source>
</evidence>
<dbReference type="Gene3D" id="3.40.220.10">
    <property type="entry name" value="Leucine Aminopeptidase, subunit E, domain 1"/>
    <property type="match status" value="1"/>
</dbReference>
<dbReference type="PANTHER" id="PTHR11963:SF23">
    <property type="entry name" value="CYTOSOL AMINOPEPTIDASE"/>
    <property type="match status" value="1"/>
</dbReference>
<evidence type="ECO:0000256" key="3">
    <source>
        <dbReference type="ARBA" id="ARBA00009528"/>
    </source>
</evidence>
<keyword evidence="8" id="KW-0479">Metal-binding</keyword>
<dbReference type="InterPro" id="IPR023042">
    <property type="entry name" value="Peptidase_M17_leu_NH2_pept"/>
</dbReference>
<dbReference type="SUPFAM" id="SSF53187">
    <property type="entry name" value="Zn-dependent exopeptidases"/>
    <property type="match status" value="1"/>
</dbReference>
<dbReference type="EC" id="3.4.11.10" evidence="8"/>
<dbReference type="EMBL" id="SMGG01000003">
    <property type="protein sequence ID" value="TCK62063.1"/>
    <property type="molecule type" value="Genomic_DNA"/>
</dbReference>
<feature type="binding site" evidence="8">
    <location>
        <position position="265"/>
    </location>
    <ligand>
        <name>Mn(2+)</name>
        <dbReference type="ChEBI" id="CHEBI:29035"/>
        <label>2</label>
    </ligand>
</feature>
<evidence type="ECO:0000259" key="9">
    <source>
        <dbReference type="PROSITE" id="PS00631"/>
    </source>
</evidence>
<dbReference type="InterPro" id="IPR043472">
    <property type="entry name" value="Macro_dom-like"/>
</dbReference>
<feature type="active site" evidence="8">
    <location>
        <position position="272"/>
    </location>
</feature>
<evidence type="ECO:0000256" key="7">
    <source>
        <dbReference type="ARBA" id="ARBA00023211"/>
    </source>
</evidence>
<feature type="binding site" evidence="8">
    <location>
        <position position="265"/>
    </location>
    <ligand>
        <name>Mn(2+)</name>
        <dbReference type="ChEBI" id="CHEBI:29035"/>
        <label>1</label>
    </ligand>
</feature>
<feature type="binding site" evidence="8">
    <location>
        <position position="344"/>
    </location>
    <ligand>
        <name>Mn(2+)</name>
        <dbReference type="ChEBI" id="CHEBI:29035"/>
        <label>1</label>
    </ligand>
</feature>
<dbReference type="GO" id="GO:0030145">
    <property type="term" value="F:manganese ion binding"/>
    <property type="evidence" value="ECO:0007669"/>
    <property type="project" value="UniProtKB-UniRule"/>
</dbReference>
<reference evidence="10 11" key="1">
    <citation type="submission" date="2019-03" db="EMBL/GenBank/DDBJ databases">
        <title>Genomic Encyclopedia of Type Strains, Phase IV (KMG-IV): sequencing the most valuable type-strain genomes for metagenomic binning, comparative biology and taxonomic classification.</title>
        <authorList>
            <person name="Goeker M."/>
        </authorList>
    </citation>
    <scope>NUCLEOTIDE SEQUENCE [LARGE SCALE GENOMIC DNA]</scope>
    <source>
        <strain evidence="10 11">DSM 24984</strain>
    </source>
</reference>
<keyword evidence="8" id="KW-0963">Cytoplasm</keyword>
<evidence type="ECO:0000256" key="2">
    <source>
        <dbReference type="ARBA" id="ARBA00000967"/>
    </source>
</evidence>
<feature type="binding site" evidence="8">
    <location>
        <position position="342"/>
    </location>
    <ligand>
        <name>Mn(2+)</name>
        <dbReference type="ChEBI" id="CHEBI:29035"/>
        <label>1</label>
    </ligand>
</feature>
<comment type="cofactor">
    <cofactor evidence="8">
        <name>Mn(2+)</name>
        <dbReference type="ChEBI" id="CHEBI:29035"/>
    </cofactor>
    <text evidence="8">Binds 2 manganese ions per subunit.</text>
</comment>